<keyword evidence="1" id="KW-0472">Membrane</keyword>
<dbReference type="AlphaFoldDB" id="A0A8H8BV46"/>
<dbReference type="EMBL" id="JAFJYH010000013">
    <property type="protein sequence ID" value="KAG4425136.1"/>
    <property type="molecule type" value="Genomic_DNA"/>
</dbReference>
<gene>
    <name evidence="2" type="ORF">IFR04_001703</name>
</gene>
<reference evidence="2" key="1">
    <citation type="submission" date="2021-02" db="EMBL/GenBank/DDBJ databases">
        <title>Genome sequence Cadophora malorum strain M34.</title>
        <authorList>
            <person name="Stefanovic E."/>
            <person name="Vu D."/>
            <person name="Scully C."/>
            <person name="Dijksterhuis J."/>
            <person name="Roader J."/>
            <person name="Houbraken J."/>
        </authorList>
    </citation>
    <scope>NUCLEOTIDE SEQUENCE</scope>
    <source>
        <strain evidence="2">M34</strain>
    </source>
</reference>
<evidence type="ECO:0000313" key="3">
    <source>
        <dbReference type="Proteomes" id="UP000664132"/>
    </source>
</evidence>
<keyword evidence="3" id="KW-1185">Reference proteome</keyword>
<name>A0A8H8BV46_9HELO</name>
<evidence type="ECO:0000313" key="2">
    <source>
        <dbReference type="EMBL" id="KAG4425136.1"/>
    </source>
</evidence>
<evidence type="ECO:0000256" key="1">
    <source>
        <dbReference type="SAM" id="Phobius"/>
    </source>
</evidence>
<accession>A0A8H8BV46</accession>
<keyword evidence="1" id="KW-0812">Transmembrane</keyword>
<comment type="caution">
    <text evidence="2">The sequence shown here is derived from an EMBL/GenBank/DDBJ whole genome shotgun (WGS) entry which is preliminary data.</text>
</comment>
<dbReference type="OrthoDB" id="10460038at2759"/>
<keyword evidence="1" id="KW-1133">Transmembrane helix</keyword>
<feature type="transmembrane region" description="Helical" evidence="1">
    <location>
        <begin position="6"/>
        <end position="31"/>
    </location>
</feature>
<sequence length="80" mass="8936">MVSIETAVAIAFGLLSAILSLIAIIIGYLTLRFMTTETRNYPNENTLSSGHILRHEHTYIMGMPDKEFDRRRDLGIATPG</sequence>
<dbReference type="Proteomes" id="UP000664132">
    <property type="component" value="Unassembled WGS sequence"/>
</dbReference>
<protein>
    <submittedName>
        <fullName evidence="2">Uncharacterized protein</fullName>
    </submittedName>
</protein>
<organism evidence="2 3">
    <name type="scientific">Cadophora malorum</name>
    <dbReference type="NCBI Taxonomy" id="108018"/>
    <lineage>
        <taxon>Eukaryota</taxon>
        <taxon>Fungi</taxon>
        <taxon>Dikarya</taxon>
        <taxon>Ascomycota</taxon>
        <taxon>Pezizomycotina</taxon>
        <taxon>Leotiomycetes</taxon>
        <taxon>Helotiales</taxon>
        <taxon>Ploettnerulaceae</taxon>
        <taxon>Cadophora</taxon>
    </lineage>
</organism>
<proteinExistence type="predicted"/>